<proteinExistence type="predicted"/>
<evidence type="ECO:0000313" key="1">
    <source>
        <dbReference type="EMBL" id="KXB06370.1"/>
    </source>
</evidence>
<name>A0A133VIY2_9EURY</name>
<accession>A0A133VIY2</accession>
<protein>
    <submittedName>
        <fullName evidence="1">Uncharacterized protein</fullName>
    </submittedName>
</protein>
<evidence type="ECO:0000313" key="2">
    <source>
        <dbReference type="Proteomes" id="UP000070404"/>
    </source>
</evidence>
<sequence>MRILKALLDDFYQNSIAEACGVALPAIYNWIHKDEYYPDSEMFVYILELGLRFNRQQTKRIIHEDV</sequence>
<dbReference type="AlphaFoldDB" id="A0A133VIY2"/>
<comment type="caution">
    <text evidence="1">The sequence shown here is derived from an EMBL/GenBank/DDBJ whole genome shotgun (WGS) entry which is preliminary data.</text>
</comment>
<keyword evidence="2" id="KW-1185">Reference proteome</keyword>
<gene>
    <name evidence="1" type="ORF">AKJ52_02280</name>
</gene>
<reference evidence="1 2" key="1">
    <citation type="journal article" date="2016" name="Sci. Rep.">
        <title>Metabolic traits of an uncultured archaeal lineage -MSBL1- from brine pools of the Red Sea.</title>
        <authorList>
            <person name="Mwirichia R."/>
            <person name="Alam I."/>
            <person name="Rashid M."/>
            <person name="Vinu M."/>
            <person name="Ba-Alawi W."/>
            <person name="Anthony Kamau A."/>
            <person name="Kamanda Ngugi D."/>
            <person name="Goker M."/>
            <person name="Klenk H.P."/>
            <person name="Bajic V."/>
            <person name="Stingl U."/>
        </authorList>
    </citation>
    <scope>NUCLEOTIDE SEQUENCE [LARGE SCALE GENOMIC DNA]</scope>
    <source>
        <strain evidence="1">SCGC-AAA382C18</strain>
    </source>
</reference>
<dbReference type="EMBL" id="LHYF01000040">
    <property type="protein sequence ID" value="KXB06370.1"/>
    <property type="molecule type" value="Genomic_DNA"/>
</dbReference>
<organism evidence="1 2">
    <name type="scientific">candidate division MSBL1 archaeon SCGC-AAA382C18</name>
    <dbReference type="NCBI Taxonomy" id="1698281"/>
    <lineage>
        <taxon>Archaea</taxon>
        <taxon>Methanobacteriati</taxon>
        <taxon>Methanobacteriota</taxon>
        <taxon>candidate division MSBL1</taxon>
    </lineage>
</organism>
<dbReference type="Proteomes" id="UP000070404">
    <property type="component" value="Unassembled WGS sequence"/>
</dbReference>